<proteinExistence type="predicted"/>
<keyword evidence="2" id="KW-0732">Signal</keyword>
<evidence type="ECO:0000313" key="4">
    <source>
        <dbReference type="Proteomes" id="UP000031774"/>
    </source>
</evidence>
<sequence>MIRVTRGVTTAVALLALTAASPWPASAQPSPASPPTAPGSRFDGVTLPEGWQITGDGAGRQLVWTSPERIPVGDARIEFRAGDRLLGHPLPRPDGRSYALPLGGIRLDEGTELRVTAGGRRLDATGRAGAATERPLAPAAANPAPLPANPVDPGVPGPYRTVSGEYALRSVRLPGLPQPVEMRATVVGPTGAPGKRPVALFLHGRHATCYTPGTEDVRLTWPCPAGTRPIPSEQGYLRAQRLLASQGYVTVSVAANGVNGQDGDLEDAGAQARSSLVRLHLARWADWAADRASAPAAVRKTAPADLSRVLLVGHSRGGEGVNRAALDSLNPPPAAQDGYRGPVRWKIRGNVLIGPTVFGQNPAPDVPSTTILPGCDGDVSDLQGQIYVDGTRGVSKGAALHSAAYVIGANHNFFNSEWTPGQAKAPAIDDFSSDDGIDPVCSPGTATRLTATQQQAVGATYIAASARLFVGGDDAVRPLLDGTGRRAPSAGPARVLTHAVGARRTPAFLPGSSVTVSGGGRLCAQVDPDATRACLSPEEGWSPHFAYWETSPEPGRDAVAMKWTGPGTPVTVRPSRPVSLAGAESLALRVIVPPNSAGTELDVTLTDASGRRAQLGRPRVDGLPGSPRTAAYWGREVRVPLSAAARAGLDLKRIDTLRLTPRGGAGRAWLMDAWGWRPGTPAVNPSPLTRVDLGRLTVAEGDSGVRTYRVPVTVSGQGSGQVRLFVPVPGTDRFASRTVTVRPGHHDIDVPVEVRGNTRYGYDVPHDALVKAVRGTVVGAHRGGVTARNDDPMPTMRLTPVADDVTEGSALTWKVTLSAPADAELSGEILLKPVTGGPELSTADVDPAWLEAQFGEVPHPARPLSGVSEGGTRLWLSVPAGETTVQVTVPTVRDGVAEPAESLRAALSTYDDHWEPVPGPEFTGRVRDAA</sequence>
<dbReference type="SUPFAM" id="SSF53474">
    <property type="entry name" value="alpha/beta-Hydrolases"/>
    <property type="match status" value="1"/>
</dbReference>
<dbReference type="Gene3D" id="3.40.50.1820">
    <property type="entry name" value="alpha/beta hydrolase"/>
    <property type="match status" value="1"/>
</dbReference>
<evidence type="ECO:0000256" key="1">
    <source>
        <dbReference type="SAM" id="MobiDB-lite"/>
    </source>
</evidence>
<dbReference type="HOGENOM" id="CLU_014554_0_0_11"/>
<name>A0A0B5IGB2_9ACTN</name>
<feature type="chain" id="PRO_5002103515" description="Secreted protein" evidence="2">
    <location>
        <begin position="28"/>
        <end position="930"/>
    </location>
</feature>
<dbReference type="AlphaFoldDB" id="A0A0B5IGB2"/>
<evidence type="ECO:0008006" key="5">
    <source>
        <dbReference type="Google" id="ProtNLM"/>
    </source>
</evidence>
<reference evidence="3 4" key="1">
    <citation type="submission" date="2014-12" db="EMBL/GenBank/DDBJ databases">
        <title>Complete genome sequence of Streptomyces vietnamensis strain GIMV4.0001, a genetic manipulable producer of the benzoisochromanequinone antibiotic granaticin.</title>
        <authorList>
            <person name="Deng M.R."/>
            <person name="Guo J."/>
            <person name="Ma L.Y."/>
            <person name="Feng G.D."/>
            <person name="Mo C.Y."/>
            <person name="Zhu H.H."/>
        </authorList>
    </citation>
    <scope>NUCLEOTIDE SEQUENCE [LARGE SCALE GENOMIC DNA]</scope>
    <source>
        <strain evidence="4">GIMV4.0001</strain>
    </source>
</reference>
<accession>A0A0B5IGB2</accession>
<dbReference type="EMBL" id="CP010407">
    <property type="protein sequence ID" value="AJF68708.1"/>
    <property type="molecule type" value="Genomic_DNA"/>
</dbReference>
<protein>
    <recommendedName>
        <fullName evidence="5">Secreted protein</fullName>
    </recommendedName>
</protein>
<gene>
    <name evidence="3" type="ORF">SVTN_34625</name>
</gene>
<dbReference type="InterPro" id="IPR029058">
    <property type="entry name" value="AB_hydrolase_fold"/>
</dbReference>
<evidence type="ECO:0000313" key="3">
    <source>
        <dbReference type="EMBL" id="AJF68708.1"/>
    </source>
</evidence>
<keyword evidence="4" id="KW-1185">Reference proteome</keyword>
<feature type="region of interest" description="Disordered" evidence="1">
    <location>
        <begin position="23"/>
        <end position="43"/>
    </location>
</feature>
<dbReference type="KEGG" id="svt:SVTN_34625"/>
<organism evidence="3 4">
    <name type="scientific">Streptomyces vietnamensis</name>
    <dbReference type="NCBI Taxonomy" id="362257"/>
    <lineage>
        <taxon>Bacteria</taxon>
        <taxon>Bacillati</taxon>
        <taxon>Actinomycetota</taxon>
        <taxon>Actinomycetes</taxon>
        <taxon>Kitasatosporales</taxon>
        <taxon>Streptomycetaceae</taxon>
        <taxon>Streptomyces</taxon>
    </lineage>
</organism>
<dbReference type="STRING" id="362257.SVTN_34625"/>
<dbReference type="Proteomes" id="UP000031774">
    <property type="component" value="Chromosome"/>
</dbReference>
<evidence type="ECO:0000256" key="2">
    <source>
        <dbReference type="SAM" id="SignalP"/>
    </source>
</evidence>
<feature type="signal peptide" evidence="2">
    <location>
        <begin position="1"/>
        <end position="27"/>
    </location>
</feature>
<dbReference type="RefSeq" id="WP_041132630.1">
    <property type="nucleotide sequence ID" value="NZ_CP010407.1"/>
</dbReference>